<dbReference type="InterPro" id="IPR002870">
    <property type="entry name" value="Peptidase_M12B_N"/>
</dbReference>
<dbReference type="AlphaFoldDB" id="A0A9P8ABR0"/>
<evidence type="ECO:0000256" key="3">
    <source>
        <dbReference type="ARBA" id="ARBA00074021"/>
    </source>
</evidence>
<dbReference type="Proteomes" id="UP001049176">
    <property type="component" value="Chromosome 2"/>
</dbReference>
<keyword evidence="10" id="KW-1185">Reference proteome</keyword>
<dbReference type="PROSITE" id="PS50215">
    <property type="entry name" value="ADAM_MEPRO"/>
    <property type="match status" value="1"/>
</dbReference>
<dbReference type="InterPro" id="IPR034028">
    <property type="entry name" value="ZnMc_ADAM_fungal"/>
</dbReference>
<dbReference type="InterPro" id="IPR036436">
    <property type="entry name" value="Disintegrin_dom_sf"/>
</dbReference>
<keyword evidence="5" id="KW-0472">Membrane</keyword>
<dbReference type="OrthoDB" id="5951731at2759"/>
<dbReference type="Pfam" id="PF00200">
    <property type="entry name" value="Disintegrin"/>
    <property type="match status" value="1"/>
</dbReference>
<dbReference type="GeneID" id="66072947"/>
<feature type="chain" id="PRO_5040462889" description="Disintegrin and metalloproteinase domain-containing protein B" evidence="6">
    <location>
        <begin position="21"/>
        <end position="783"/>
    </location>
</feature>
<dbReference type="InterPro" id="IPR001590">
    <property type="entry name" value="Peptidase_M12B"/>
</dbReference>
<dbReference type="EMBL" id="CM032182">
    <property type="protein sequence ID" value="KAG7096434.1"/>
    <property type="molecule type" value="Genomic_DNA"/>
</dbReference>
<keyword evidence="5" id="KW-1133">Transmembrane helix</keyword>
<dbReference type="PANTHER" id="PTHR11905">
    <property type="entry name" value="ADAM A DISINTEGRIN AND METALLOPROTEASE DOMAIN"/>
    <property type="match status" value="1"/>
</dbReference>
<dbReference type="Pfam" id="PF01562">
    <property type="entry name" value="Pep_M12B_propep"/>
    <property type="match status" value="1"/>
</dbReference>
<proteinExistence type="predicted"/>
<evidence type="ECO:0000256" key="5">
    <source>
        <dbReference type="SAM" id="Phobius"/>
    </source>
</evidence>
<evidence type="ECO:0000256" key="2">
    <source>
        <dbReference type="ARBA" id="ARBA00056552"/>
    </source>
</evidence>
<dbReference type="SUPFAM" id="SSF55486">
    <property type="entry name" value="Metalloproteases ('zincins'), catalytic domain"/>
    <property type="match status" value="1"/>
</dbReference>
<dbReference type="Pfam" id="PF13688">
    <property type="entry name" value="Reprolysin_5"/>
    <property type="match status" value="1"/>
</dbReference>
<dbReference type="SMART" id="SM00050">
    <property type="entry name" value="DISIN"/>
    <property type="match status" value="1"/>
</dbReference>
<accession>A0A9P8ABR0</accession>
<keyword evidence="4" id="KW-0479">Metal-binding</keyword>
<feature type="domain" description="Peptidase M12B" evidence="8">
    <location>
        <begin position="298"/>
        <end position="515"/>
    </location>
</feature>
<dbReference type="SUPFAM" id="SSF57552">
    <property type="entry name" value="Blood coagulation inhibitor (disintegrin)"/>
    <property type="match status" value="1"/>
</dbReference>
<comment type="caution">
    <text evidence="4">Lacks conserved residue(s) required for the propagation of feature annotation.</text>
</comment>
<evidence type="ECO:0000256" key="6">
    <source>
        <dbReference type="SAM" id="SignalP"/>
    </source>
</evidence>
<feature type="transmembrane region" description="Helical" evidence="5">
    <location>
        <begin position="726"/>
        <end position="746"/>
    </location>
</feature>
<evidence type="ECO:0000313" key="10">
    <source>
        <dbReference type="Proteomes" id="UP001049176"/>
    </source>
</evidence>
<feature type="domain" description="Disintegrin" evidence="7">
    <location>
        <begin position="539"/>
        <end position="627"/>
    </location>
</feature>
<keyword evidence="4" id="KW-0862">Zinc</keyword>
<evidence type="ECO:0000259" key="8">
    <source>
        <dbReference type="PROSITE" id="PS50215"/>
    </source>
</evidence>
<dbReference type="CDD" id="cd04271">
    <property type="entry name" value="ZnMc_ADAM_fungal"/>
    <property type="match status" value="1"/>
</dbReference>
<dbReference type="PANTHER" id="PTHR11905:SF159">
    <property type="entry name" value="ADAM METALLOPROTEASE"/>
    <property type="match status" value="1"/>
</dbReference>
<dbReference type="Gene3D" id="3.40.390.10">
    <property type="entry name" value="Collagenase (Catalytic Domain)"/>
    <property type="match status" value="1"/>
</dbReference>
<name>A0A9P8ABR0_9AGAR</name>
<evidence type="ECO:0000259" key="7">
    <source>
        <dbReference type="PROSITE" id="PS50214"/>
    </source>
</evidence>
<evidence type="ECO:0000313" key="9">
    <source>
        <dbReference type="EMBL" id="KAG7096434.1"/>
    </source>
</evidence>
<keyword evidence="5" id="KW-0812">Transmembrane</keyword>
<dbReference type="InterPro" id="IPR001762">
    <property type="entry name" value="Disintegrin_dom"/>
</dbReference>
<sequence>MLLPLSLYALLALFTVHSEASSQASRPIKRVAHPQYHGIDIFPRVPPLAKRDSSLQFDDSFRLTLSVFEQTYHLHLSPNNHLIHPAARVTYHERDPLTGQVSSKTVPLLRESVKAYHGHVVHPEHTDARILEDIAGVAHSSYPALGWARVILHDDGDPTIGKPPLFEGAFSVNHVIHHIVTKDNYLRAKQSFDPELVEELDDLQLVIWRETDVTSAEEVEDFVGKGLDLNPGKGGTCAHDTLEYNTNPALNPTLRPDYEPSLLPYPLSFWRRDLIGGDVQTNYVDFIGQTAGCPTSQKLVYMGVAADCAYVAKYGSTANATQKILNDWNSASALYKSTLNVSLGIVELQVQSGSCPTQADPNTPWNIDCSGSGGDINHRLSLFSQWRGAKGNDGAGLWHLMSGCPTGQQVGIAWLSTLCQNTASNNPDGQIVSGTGVSTFGLTEWQVVAHEIGHNFGAIHDCDTNTCGSAPNTCCPLSSSTCNSDSKFVMNPTSQPGENNFSPCTIGNICSLMREGAKNPINSSCLVDASSKQRPLLSLKMCGNGIVEEGEDCDPGSGVTSPCCDSQTCKFKSGAKCDPLSSTCCTDQCDFAPSGKVCRASKDSACDVEEKCSGTSGNCPNDVVKPDGESCGSGDLKCASGLCTSVAKQCQSQGASMNLTDGCRQPQSTCELVCQDPKSSNSCIKLSTLMIEGSPCGFAGTCKGGKCEAGGWFQTVQAWYKRNLQIAIPVTIAAALVILLILYCGFRCICGGRRRSNTKYMQVTPAAVAPSYNPNTNYQRLGT</sequence>
<comment type="function">
    <text evidence="2">Probable zinc protease.</text>
</comment>
<dbReference type="Gene3D" id="4.10.70.10">
    <property type="entry name" value="Disintegrin domain"/>
    <property type="match status" value="1"/>
</dbReference>
<dbReference type="InterPro" id="IPR024079">
    <property type="entry name" value="MetalloPept_cat_dom_sf"/>
</dbReference>
<feature type="signal peptide" evidence="6">
    <location>
        <begin position="1"/>
        <end position="20"/>
    </location>
</feature>
<protein>
    <recommendedName>
        <fullName evidence="3">Disintegrin and metalloproteinase domain-containing protein B</fullName>
    </recommendedName>
</protein>
<feature type="binding site" evidence="4">
    <location>
        <position position="450"/>
    </location>
    <ligand>
        <name>Zn(2+)</name>
        <dbReference type="ChEBI" id="CHEBI:29105"/>
        <note>catalytic</note>
    </ligand>
</feature>
<keyword evidence="1" id="KW-1015">Disulfide bond</keyword>
<organism evidence="9 10">
    <name type="scientific">Marasmius oreades</name>
    <name type="common">fairy-ring Marasmius</name>
    <dbReference type="NCBI Taxonomy" id="181124"/>
    <lineage>
        <taxon>Eukaryota</taxon>
        <taxon>Fungi</taxon>
        <taxon>Dikarya</taxon>
        <taxon>Basidiomycota</taxon>
        <taxon>Agaricomycotina</taxon>
        <taxon>Agaricomycetes</taxon>
        <taxon>Agaricomycetidae</taxon>
        <taxon>Agaricales</taxon>
        <taxon>Marasmiineae</taxon>
        <taxon>Marasmiaceae</taxon>
        <taxon>Marasmius</taxon>
    </lineage>
</organism>
<dbReference type="GO" id="GO:0006508">
    <property type="term" value="P:proteolysis"/>
    <property type="evidence" value="ECO:0007669"/>
    <property type="project" value="InterPro"/>
</dbReference>
<feature type="binding site" evidence="4">
    <location>
        <position position="460"/>
    </location>
    <ligand>
        <name>Zn(2+)</name>
        <dbReference type="ChEBI" id="CHEBI:29105"/>
        <note>catalytic</note>
    </ligand>
</feature>
<gene>
    <name evidence="9" type="ORF">E1B28_003871</name>
</gene>
<dbReference type="PROSITE" id="PS50214">
    <property type="entry name" value="DISINTEGRIN_2"/>
    <property type="match status" value="1"/>
</dbReference>
<dbReference type="RefSeq" id="XP_043012904.1">
    <property type="nucleotide sequence ID" value="XM_043148309.1"/>
</dbReference>
<dbReference type="FunFam" id="4.10.70.10:FF:000003">
    <property type="entry name" value="Disintegrin and metalloproteinase domain-containing protein 17"/>
    <property type="match status" value="1"/>
</dbReference>
<reference evidence="9" key="1">
    <citation type="journal article" date="2021" name="Genome Biol. Evol.">
        <title>The assembled and annotated genome of the fairy-ring fungus Marasmius oreades.</title>
        <authorList>
            <person name="Hiltunen M."/>
            <person name="Ament-Velasquez S.L."/>
            <person name="Johannesson H."/>
        </authorList>
    </citation>
    <scope>NUCLEOTIDE SEQUENCE</scope>
    <source>
        <strain evidence="9">03SP1</strain>
    </source>
</reference>
<comment type="caution">
    <text evidence="9">The sequence shown here is derived from an EMBL/GenBank/DDBJ whole genome shotgun (WGS) entry which is preliminary data.</text>
</comment>
<feature type="active site" evidence="4">
    <location>
        <position position="451"/>
    </location>
</feature>
<evidence type="ECO:0000256" key="1">
    <source>
        <dbReference type="ARBA" id="ARBA00023157"/>
    </source>
</evidence>
<dbReference type="KEGG" id="more:E1B28_003871"/>
<dbReference type="GO" id="GO:0046872">
    <property type="term" value="F:metal ion binding"/>
    <property type="evidence" value="ECO:0007669"/>
    <property type="project" value="UniProtKB-KW"/>
</dbReference>
<evidence type="ECO:0000256" key="4">
    <source>
        <dbReference type="PROSITE-ProRule" id="PRU00276"/>
    </source>
</evidence>
<keyword evidence="6" id="KW-0732">Signal</keyword>
<dbReference type="GO" id="GO:0004222">
    <property type="term" value="F:metalloendopeptidase activity"/>
    <property type="evidence" value="ECO:0007669"/>
    <property type="project" value="InterPro"/>
</dbReference>
<feature type="binding site" evidence="4">
    <location>
        <position position="454"/>
    </location>
    <ligand>
        <name>Zn(2+)</name>
        <dbReference type="ChEBI" id="CHEBI:29105"/>
        <note>catalytic</note>
    </ligand>
</feature>